<evidence type="ECO:0000256" key="1">
    <source>
        <dbReference type="SAM" id="SignalP"/>
    </source>
</evidence>
<dbReference type="SUPFAM" id="SSF53474">
    <property type="entry name" value="alpha/beta-Hydrolases"/>
    <property type="match status" value="1"/>
</dbReference>
<dbReference type="GO" id="GO:0004177">
    <property type="term" value="F:aminopeptidase activity"/>
    <property type="evidence" value="ECO:0007669"/>
    <property type="project" value="UniProtKB-EC"/>
</dbReference>
<dbReference type="GO" id="GO:0005737">
    <property type="term" value="C:cytoplasm"/>
    <property type="evidence" value="ECO:0007669"/>
    <property type="project" value="InterPro"/>
</dbReference>
<sequence length="705" mass="78732">MVGPISVAFILAFTVYGCDCFSTSPPSMKSPPNPSLVPRLTLEEYLASPITKKPVLIKDIASPDEIESLADQLIGTLGEEIVQMQRKVKEETNYTTTTEIYDVSLQESIDYMMDSNHFDSYFTFCEGLLPSSPSETMQTLAVKLEKIRDAPYHDQENWFEYFPTSIKPTDAIIMAGTGATSTLHRDPFEWTGTSLCLEGTKIWRFILPPEGGVKLVDEALRSYRLDSIAWENQQNDEKPIVLSAGWQCDMTLYESISDDFPDAFEWMQLEEENSKKFQRENENAGVNATCLRPCAEAQKALDYIHGSSKPQFVTAIQQTGDLLLIPAHCWHQTYAPVPSVAVASQRCGAKEDAASVIGHILKLTRSEEEANIPDILKRDEYEEGTGEDVVKKLLEFVLRPQVRLQTECITLSSGLSLSYVESLGHDASDSPTTLFIHGLDSSSQTWRGVQQALKTPSIAIDCRGCGHSDLGDEESFSPDALVEDVKSLVKTNRLLKGKKIVLVGHSMGGRIAMLYAAKYPEDVSALVVEDMDIMRRSVESNFIQSFDERKAIAFDRSHTSLESVKEAFAEIGYPTDMLDKWIGEGRIEKKESGEYWSGVNPAFRALCYRTVFDSYCGTDAWGEIVKHTTKEGEYKHNAKIYLMVAGICSVCNEDSLQEMRESMSGNEGLLSMTTYEEGTHSIHNTARNEFMNDLEAIITNAKVEQ</sequence>
<feature type="chain" id="PRO_5002866286" description="JmjC domain-containing protein" evidence="1">
    <location>
        <begin position="21"/>
        <end position="705"/>
    </location>
</feature>
<dbReference type="InterPro" id="IPR029058">
    <property type="entry name" value="AB_hydrolase_fold"/>
</dbReference>
<reference evidence="3 4" key="2">
    <citation type="journal article" date="2008" name="Nature">
        <title>The Phaeodactylum genome reveals the evolutionary history of diatom genomes.</title>
        <authorList>
            <person name="Bowler C."/>
            <person name="Allen A.E."/>
            <person name="Badger J.H."/>
            <person name="Grimwood J."/>
            <person name="Jabbari K."/>
            <person name="Kuo A."/>
            <person name="Maheswari U."/>
            <person name="Martens C."/>
            <person name="Maumus F."/>
            <person name="Otillar R.P."/>
            <person name="Rayko E."/>
            <person name="Salamov A."/>
            <person name="Vandepoele K."/>
            <person name="Beszteri B."/>
            <person name="Gruber A."/>
            <person name="Heijde M."/>
            <person name="Katinka M."/>
            <person name="Mock T."/>
            <person name="Valentin K."/>
            <person name="Verret F."/>
            <person name="Berges J.A."/>
            <person name="Brownlee C."/>
            <person name="Cadoret J.P."/>
            <person name="Chiovitti A."/>
            <person name="Choi C.J."/>
            <person name="Coesel S."/>
            <person name="De Martino A."/>
            <person name="Detter J.C."/>
            <person name="Durkin C."/>
            <person name="Falciatore A."/>
            <person name="Fournet J."/>
            <person name="Haruta M."/>
            <person name="Huysman M.J."/>
            <person name="Jenkins B.D."/>
            <person name="Jiroutova K."/>
            <person name="Jorgensen R.E."/>
            <person name="Joubert Y."/>
            <person name="Kaplan A."/>
            <person name="Kroger N."/>
            <person name="Kroth P.G."/>
            <person name="La Roche J."/>
            <person name="Lindquist E."/>
            <person name="Lommer M."/>
            <person name="Martin-Jezequel V."/>
            <person name="Lopez P.J."/>
            <person name="Lucas S."/>
            <person name="Mangogna M."/>
            <person name="McGinnis K."/>
            <person name="Medlin L.K."/>
            <person name="Montsant A."/>
            <person name="Oudot-Le Secq M.P."/>
            <person name="Napoli C."/>
            <person name="Obornik M."/>
            <person name="Parker M.S."/>
            <person name="Petit J.L."/>
            <person name="Porcel B.M."/>
            <person name="Poulsen N."/>
            <person name="Robison M."/>
            <person name="Rychlewski L."/>
            <person name="Rynearson T.A."/>
            <person name="Schmutz J."/>
            <person name="Shapiro H."/>
            <person name="Siaut M."/>
            <person name="Stanley M."/>
            <person name="Sussman M.R."/>
            <person name="Taylor A.R."/>
            <person name="Vardi A."/>
            <person name="von Dassow P."/>
            <person name="Vyverman W."/>
            <person name="Willis A."/>
            <person name="Wyrwicz L.S."/>
            <person name="Rokhsar D.S."/>
            <person name="Weissenbach J."/>
            <person name="Armbrust E.V."/>
            <person name="Green B.R."/>
            <person name="Van de Peer Y."/>
            <person name="Grigoriev I.V."/>
        </authorList>
    </citation>
    <scope>NUCLEOTIDE SEQUENCE [LARGE SCALE GENOMIC DNA]</scope>
    <source>
        <strain evidence="3 4">CCMP1335</strain>
    </source>
</reference>
<evidence type="ECO:0000313" key="4">
    <source>
        <dbReference type="Proteomes" id="UP000001449"/>
    </source>
</evidence>
<keyword evidence="1" id="KW-0732">Signal</keyword>
<dbReference type="Gene3D" id="2.60.120.650">
    <property type="entry name" value="Cupin"/>
    <property type="match status" value="1"/>
</dbReference>
<gene>
    <name evidence="3" type="ORF">THAPSDRAFT_6456</name>
</gene>
<dbReference type="InterPro" id="IPR005944">
    <property type="entry name" value="Pro_iminopeptidase"/>
</dbReference>
<dbReference type="PRINTS" id="PR00111">
    <property type="entry name" value="ABHYDROLASE"/>
</dbReference>
<dbReference type="GeneID" id="7444565"/>
<proteinExistence type="predicted"/>
<dbReference type="AlphaFoldDB" id="B8C4D2"/>
<name>B8C4D2_THAPS</name>
<protein>
    <recommendedName>
        <fullName evidence="2">JmjC domain-containing protein</fullName>
    </recommendedName>
</protein>
<reference evidence="3 4" key="1">
    <citation type="journal article" date="2004" name="Science">
        <title>The genome of the diatom Thalassiosira pseudonana: ecology, evolution, and metabolism.</title>
        <authorList>
            <person name="Armbrust E.V."/>
            <person name="Berges J.A."/>
            <person name="Bowler C."/>
            <person name="Green B.R."/>
            <person name="Martinez D."/>
            <person name="Putnam N.H."/>
            <person name="Zhou S."/>
            <person name="Allen A.E."/>
            <person name="Apt K.E."/>
            <person name="Bechner M."/>
            <person name="Brzezinski M.A."/>
            <person name="Chaal B.K."/>
            <person name="Chiovitti A."/>
            <person name="Davis A.K."/>
            <person name="Demarest M.S."/>
            <person name="Detter J.C."/>
            <person name="Glavina T."/>
            <person name="Goodstein D."/>
            <person name="Hadi M.Z."/>
            <person name="Hellsten U."/>
            <person name="Hildebrand M."/>
            <person name="Jenkins B.D."/>
            <person name="Jurka J."/>
            <person name="Kapitonov V.V."/>
            <person name="Kroger N."/>
            <person name="Lau W.W."/>
            <person name="Lane T.W."/>
            <person name="Larimer F.W."/>
            <person name="Lippmeier J.C."/>
            <person name="Lucas S."/>
            <person name="Medina M."/>
            <person name="Montsant A."/>
            <person name="Obornik M."/>
            <person name="Parker M.S."/>
            <person name="Palenik B."/>
            <person name="Pazour G.J."/>
            <person name="Richardson P.M."/>
            <person name="Rynearson T.A."/>
            <person name="Saito M.A."/>
            <person name="Schwartz D.C."/>
            <person name="Thamatrakoln K."/>
            <person name="Valentin K."/>
            <person name="Vardi A."/>
            <person name="Wilkerson F.P."/>
            <person name="Rokhsar D.S."/>
        </authorList>
    </citation>
    <scope>NUCLEOTIDE SEQUENCE [LARGE SCALE GENOMIC DNA]</scope>
    <source>
        <strain evidence="3 4">CCMP1335</strain>
    </source>
</reference>
<dbReference type="InterPro" id="IPR003347">
    <property type="entry name" value="JmjC_dom"/>
</dbReference>
<dbReference type="PaxDb" id="35128-Thaps6456"/>
<evidence type="ECO:0000313" key="3">
    <source>
        <dbReference type="EMBL" id="EED91307.1"/>
    </source>
</evidence>
<feature type="domain" description="JmjC" evidence="2">
    <location>
        <begin position="133"/>
        <end position="377"/>
    </location>
</feature>
<dbReference type="KEGG" id="tps:THAPSDRAFT_6456"/>
<dbReference type="eggNOG" id="KOG2382">
    <property type="taxonomic scope" value="Eukaryota"/>
</dbReference>
<evidence type="ECO:0000259" key="2">
    <source>
        <dbReference type="PROSITE" id="PS51184"/>
    </source>
</evidence>
<dbReference type="Pfam" id="PF00561">
    <property type="entry name" value="Abhydrolase_1"/>
    <property type="match status" value="1"/>
</dbReference>
<dbReference type="RefSeq" id="XP_002291200.1">
    <property type="nucleotide sequence ID" value="XM_002291164.1"/>
</dbReference>
<dbReference type="InterPro" id="IPR000073">
    <property type="entry name" value="AB_hydrolase_1"/>
</dbReference>
<dbReference type="PANTHER" id="PTHR43722:SF1">
    <property type="entry name" value="PROLINE IMINOPEPTIDASE"/>
    <property type="match status" value="1"/>
</dbReference>
<dbReference type="SUPFAM" id="SSF51197">
    <property type="entry name" value="Clavaminate synthase-like"/>
    <property type="match status" value="1"/>
</dbReference>
<keyword evidence="4" id="KW-1185">Reference proteome</keyword>
<organism evidence="3 4">
    <name type="scientific">Thalassiosira pseudonana</name>
    <name type="common">Marine diatom</name>
    <name type="synonym">Cyclotella nana</name>
    <dbReference type="NCBI Taxonomy" id="35128"/>
    <lineage>
        <taxon>Eukaryota</taxon>
        <taxon>Sar</taxon>
        <taxon>Stramenopiles</taxon>
        <taxon>Ochrophyta</taxon>
        <taxon>Bacillariophyta</taxon>
        <taxon>Coscinodiscophyceae</taxon>
        <taxon>Thalassiosirophycidae</taxon>
        <taxon>Thalassiosirales</taxon>
        <taxon>Thalassiosiraceae</taxon>
        <taxon>Thalassiosira</taxon>
    </lineage>
</organism>
<dbReference type="InParanoid" id="B8C4D2"/>
<dbReference type="EMBL" id="CM000643">
    <property type="protein sequence ID" value="EED91307.1"/>
    <property type="molecule type" value="Genomic_DNA"/>
</dbReference>
<dbReference type="STRING" id="35128.B8C4D2"/>
<dbReference type="Gene3D" id="3.40.50.1820">
    <property type="entry name" value="alpha/beta hydrolase"/>
    <property type="match status" value="1"/>
</dbReference>
<accession>B8C4D2</accession>
<feature type="signal peptide" evidence="1">
    <location>
        <begin position="1"/>
        <end position="20"/>
    </location>
</feature>
<dbReference type="HOGENOM" id="CLU_391565_0_0_1"/>
<dbReference type="PANTHER" id="PTHR43722">
    <property type="entry name" value="PROLINE IMINOPEPTIDASE"/>
    <property type="match status" value="1"/>
</dbReference>
<dbReference type="GO" id="GO:0006508">
    <property type="term" value="P:proteolysis"/>
    <property type="evidence" value="ECO:0007669"/>
    <property type="project" value="InterPro"/>
</dbReference>
<dbReference type="Proteomes" id="UP000001449">
    <property type="component" value="Chromosome 6"/>
</dbReference>
<dbReference type="PROSITE" id="PS51184">
    <property type="entry name" value="JMJC"/>
    <property type="match status" value="1"/>
</dbReference>